<keyword evidence="2 6" id="KW-0436">Ligase</keyword>
<dbReference type="PROSITE" id="PS00455">
    <property type="entry name" value="AMP_BINDING"/>
    <property type="match status" value="1"/>
</dbReference>
<dbReference type="CDD" id="cd05936">
    <property type="entry name" value="FC-FACS_FadD_like"/>
    <property type="match status" value="1"/>
</dbReference>
<reference evidence="6 7" key="1">
    <citation type="submission" date="2020-07" db="EMBL/GenBank/DDBJ databases">
        <title>Sequencing the genomes of 1000 actinobacteria strains.</title>
        <authorList>
            <person name="Klenk H.-P."/>
        </authorList>
    </citation>
    <scope>NUCLEOTIDE SEQUENCE [LARGE SCALE GENOMIC DNA]</scope>
    <source>
        <strain evidence="6 7">DSM 42178</strain>
    </source>
</reference>
<dbReference type="InterPro" id="IPR020845">
    <property type="entry name" value="AMP-binding_CS"/>
</dbReference>
<evidence type="ECO:0000256" key="3">
    <source>
        <dbReference type="SAM" id="MobiDB-lite"/>
    </source>
</evidence>
<dbReference type="PANTHER" id="PTHR43767:SF12">
    <property type="entry name" value="AMP-DEPENDENT SYNTHETASE AND LIGASE"/>
    <property type="match status" value="1"/>
</dbReference>
<dbReference type="Gene3D" id="3.40.50.12780">
    <property type="entry name" value="N-terminal domain of ligase-like"/>
    <property type="match status" value="1"/>
</dbReference>
<dbReference type="Gene3D" id="3.30.300.30">
    <property type="match status" value="1"/>
</dbReference>
<evidence type="ECO:0000256" key="2">
    <source>
        <dbReference type="ARBA" id="ARBA00022598"/>
    </source>
</evidence>
<dbReference type="Pfam" id="PF00501">
    <property type="entry name" value="AMP-binding"/>
    <property type="match status" value="1"/>
</dbReference>
<comment type="similarity">
    <text evidence="1">Belongs to the ATP-dependent AMP-binding enzyme family.</text>
</comment>
<evidence type="ECO:0000259" key="4">
    <source>
        <dbReference type="Pfam" id="PF00501"/>
    </source>
</evidence>
<feature type="domain" description="AMP-dependent synthetase/ligase" evidence="4">
    <location>
        <begin position="10"/>
        <end position="360"/>
    </location>
</feature>
<dbReference type="EC" id="6.2.1.3" evidence="6"/>
<protein>
    <submittedName>
        <fullName evidence="6">Long-chain acyl-CoA synthetase</fullName>
        <ecNumber evidence="6">6.2.1.3</ecNumber>
    </submittedName>
</protein>
<dbReference type="InterPro" id="IPR045851">
    <property type="entry name" value="AMP-bd_C_sf"/>
</dbReference>
<dbReference type="Proteomes" id="UP000567795">
    <property type="component" value="Unassembled WGS sequence"/>
</dbReference>
<evidence type="ECO:0000313" key="7">
    <source>
        <dbReference type="Proteomes" id="UP000567795"/>
    </source>
</evidence>
<dbReference type="RefSeq" id="WP_179813679.1">
    <property type="nucleotide sequence ID" value="NZ_JACBZD010000001.1"/>
</dbReference>
<dbReference type="SUPFAM" id="SSF56801">
    <property type="entry name" value="Acetyl-CoA synthetase-like"/>
    <property type="match status" value="1"/>
</dbReference>
<dbReference type="InterPro" id="IPR042099">
    <property type="entry name" value="ANL_N_sf"/>
</dbReference>
<dbReference type="GO" id="GO:0004467">
    <property type="term" value="F:long-chain fatty acid-CoA ligase activity"/>
    <property type="evidence" value="ECO:0007669"/>
    <property type="project" value="UniProtKB-EC"/>
</dbReference>
<accession>A0A852ZQW0</accession>
<dbReference type="EMBL" id="JACBZD010000001">
    <property type="protein sequence ID" value="NYI04836.1"/>
    <property type="molecule type" value="Genomic_DNA"/>
</dbReference>
<proteinExistence type="inferred from homology"/>
<dbReference type="PANTHER" id="PTHR43767">
    <property type="entry name" value="LONG-CHAIN-FATTY-ACID--COA LIGASE"/>
    <property type="match status" value="1"/>
</dbReference>
<dbReference type="InterPro" id="IPR000873">
    <property type="entry name" value="AMP-dep_synth/lig_dom"/>
</dbReference>
<gene>
    <name evidence="6" type="ORF">FHU37_001779</name>
</gene>
<feature type="region of interest" description="Disordered" evidence="3">
    <location>
        <begin position="483"/>
        <end position="512"/>
    </location>
</feature>
<evidence type="ECO:0000256" key="1">
    <source>
        <dbReference type="ARBA" id="ARBA00006432"/>
    </source>
</evidence>
<dbReference type="NCBIfam" id="NF004837">
    <property type="entry name" value="PRK06187.1"/>
    <property type="match status" value="1"/>
</dbReference>
<dbReference type="FunFam" id="3.30.300.30:FF:000008">
    <property type="entry name" value="2,3-dihydroxybenzoate-AMP ligase"/>
    <property type="match status" value="1"/>
</dbReference>
<evidence type="ECO:0000313" key="6">
    <source>
        <dbReference type="EMBL" id="NYI04836.1"/>
    </source>
</evidence>
<feature type="domain" description="AMP-binding enzyme C-terminal" evidence="5">
    <location>
        <begin position="410"/>
        <end position="485"/>
    </location>
</feature>
<organism evidence="6 7">
    <name type="scientific">Allostreptomyces psammosilenae</name>
    <dbReference type="NCBI Taxonomy" id="1892865"/>
    <lineage>
        <taxon>Bacteria</taxon>
        <taxon>Bacillati</taxon>
        <taxon>Actinomycetota</taxon>
        <taxon>Actinomycetes</taxon>
        <taxon>Kitasatosporales</taxon>
        <taxon>Streptomycetaceae</taxon>
        <taxon>Allostreptomyces</taxon>
    </lineage>
</organism>
<dbReference type="InterPro" id="IPR025110">
    <property type="entry name" value="AMP-bd_C"/>
</dbReference>
<keyword evidence="7" id="KW-1185">Reference proteome</keyword>
<comment type="caution">
    <text evidence="6">The sequence shown here is derived from an EMBL/GenBank/DDBJ whole genome shotgun (WGS) entry which is preliminary data.</text>
</comment>
<dbReference type="AlphaFoldDB" id="A0A852ZQW0"/>
<dbReference type="Pfam" id="PF13193">
    <property type="entry name" value="AMP-binding_C"/>
    <property type="match status" value="1"/>
</dbReference>
<evidence type="ECO:0000259" key="5">
    <source>
        <dbReference type="Pfam" id="PF13193"/>
    </source>
</evidence>
<name>A0A852ZQW0_9ACTN</name>
<dbReference type="InterPro" id="IPR050237">
    <property type="entry name" value="ATP-dep_AMP-bd_enzyme"/>
</dbReference>
<sequence length="512" mass="54747">MVNIASTLVESARRVPERTAVRLGPQEWSYARLDDASARLAGLLRQWGVGVGDRVVLIMPNVPEFACLYYGVLRAGAVTVPLNPLLKQREIAFHVTDCSAAVVLTGPMTADAAARAVADLDGVRLVTVDEEFAGLLADADPLAEVAERAGDDLAVLLYTSGTTGSPKGAMLSHANIGGNIEVFRRLIDATEDDVFFGGLPFFHSFGQTCALGTAVAVGAQVTLLPRFDPARALEVVQRDRVTVFEGVPTMYTAILHAPGRERYDASSLRIAVSGGSALPVEVLHGFESAFGVALLEGYGLSETSPVVAFNRTDLERVPGSVGLPVDGVRTRVVGPDLADVAPGEVGELLVSGPNVMLGYWGRPEATAGVMAGEWFRTGDLVRQDETGRIHVVDRSKDVIIRGGYNVYPREVEEVLYEHPAVAEAAVVGVPDERWGEEVAAVVVPRPGATAKPEELVEWVRERVAAYKYPRRVALAEALPKGPTGKILKRSIDRSPLVAEQPDSPVRQDEAHG</sequence>